<dbReference type="EMBL" id="SLXO01000013">
    <property type="protein sequence ID" value="TCP30779.1"/>
    <property type="molecule type" value="Genomic_DNA"/>
</dbReference>
<dbReference type="GO" id="GO:0006420">
    <property type="term" value="P:arginyl-tRNA aminoacylation"/>
    <property type="evidence" value="ECO:0007669"/>
    <property type="project" value="InterPro"/>
</dbReference>
<feature type="domain" description="DALR anticodon binding" evidence="12">
    <location>
        <begin position="591"/>
        <end position="692"/>
    </location>
</feature>
<dbReference type="GO" id="GO:0004814">
    <property type="term" value="F:arginine-tRNA ligase activity"/>
    <property type="evidence" value="ECO:0007669"/>
    <property type="project" value="InterPro"/>
</dbReference>
<evidence type="ECO:0000256" key="9">
    <source>
        <dbReference type="ARBA" id="ARBA00023146"/>
    </source>
</evidence>
<name>A0A4R2P777_RHOSA</name>
<evidence type="ECO:0000256" key="10">
    <source>
        <dbReference type="ARBA" id="ARBA00047937"/>
    </source>
</evidence>
<protein>
    <recommendedName>
        <fullName evidence="11">Glycine--tRNA ligase beta subunit</fullName>
        <ecNumber evidence="11">6.1.1.14</ecNumber>
    </recommendedName>
    <alternativeName>
        <fullName evidence="11">Glycyl-tRNA synthetase beta subunit</fullName>
        <shortName evidence="11">GlyRS</shortName>
    </alternativeName>
</protein>
<sequence length="704" mass="76005">MSEHSGSDLLLELYSEEIPARMQRRACDDLKRLMTAELKDAGLAFAGMDAYATPRRLTLVVTGLPAAQPDVHEERRGPRADAPDKAIAGFLASAGITRDQAEERDEKKGRFLYAVIDRPGRPTPEVVGEAVERIVRGFPWPKSMRWGTGSLRWVRPLHSILCLFDGRVVTCAVDGIEAGDTTAGHPFLAPEPIRVGGVQDYVDRLAQARVILDPAERRAAIADAARDLAEARGLALVDDPGLLDEVAGLVEWPVALLGDFDPAFLDLPGEVLTASMRTHQKYFALQDPKTGALAPHFVVIANKVAADGGAAIKAGNERVLAARLSDARFFWDQDRKTPLAARLPALKAITFHDKLGTLAERVERMTALAERLAVEVVGPQMLGAASDGFVDQVRQAARLAKADLVTEMVGEFPELQGLMGRYYAAAEGLPAPVAHAIEQHYAPKGPDDRCPTDPVAVCVALAEKLDTLVGFFGIDEKPTGSKDPFALRRAALGVIRLIVENRLRLSLVALVGAHAGRLLDGDRAAIAAVETDIPAFFADRLTVQQRAKGVRHDLIDAVFALGGEDDLVRLLARVDALQRFVETDDGANLLAGYKRAANILKIEEKKDGRPAPGEAHLTLLKEPAEKHLYDKLTDATAQAEAAVAREDYADAMGALAQLRAPIDAFFDQVTVNAGDPAVRANRLALLARIRQAAHTVADFSRIEG</sequence>
<dbReference type="PANTHER" id="PTHR30075:SF2">
    <property type="entry name" value="GLYCINE--TRNA LIGASE, CHLOROPLASTIC_MITOCHONDRIAL 2"/>
    <property type="match status" value="1"/>
</dbReference>
<dbReference type="OrthoDB" id="9775440at2"/>
<evidence type="ECO:0000256" key="11">
    <source>
        <dbReference type="HAMAP-Rule" id="MF_00255"/>
    </source>
</evidence>
<dbReference type="Pfam" id="PF02092">
    <property type="entry name" value="tRNA_synt_2f"/>
    <property type="match status" value="1"/>
</dbReference>
<accession>A0A4R2P777</accession>
<dbReference type="PRINTS" id="PR01045">
    <property type="entry name" value="TRNASYNTHGB"/>
</dbReference>
<dbReference type="EC" id="6.1.1.14" evidence="11"/>
<evidence type="ECO:0000256" key="1">
    <source>
        <dbReference type="ARBA" id="ARBA00004496"/>
    </source>
</evidence>
<keyword evidence="5 11" id="KW-0436">Ligase</keyword>
<comment type="subunit">
    <text evidence="3 11">Tetramer of two alpha and two beta subunits.</text>
</comment>
<evidence type="ECO:0000256" key="5">
    <source>
        <dbReference type="ARBA" id="ARBA00022598"/>
    </source>
</evidence>
<keyword evidence="4 11" id="KW-0963">Cytoplasm</keyword>
<keyword evidence="6 11" id="KW-0547">Nucleotide-binding</keyword>
<evidence type="ECO:0000256" key="6">
    <source>
        <dbReference type="ARBA" id="ARBA00022741"/>
    </source>
</evidence>
<dbReference type="InterPro" id="IPR006194">
    <property type="entry name" value="Gly-tRNA-synth_heterodimer"/>
</dbReference>
<dbReference type="SUPFAM" id="SSF109604">
    <property type="entry name" value="HD-domain/PDEase-like"/>
    <property type="match status" value="1"/>
</dbReference>
<reference evidence="13 14" key="1">
    <citation type="submission" date="2019-03" db="EMBL/GenBank/DDBJ databases">
        <title>Genomic Encyclopedia of Type Strains, Phase IV (KMG-IV): sequencing the most valuable type-strain genomes for metagenomic binning, comparative biology and taxonomic classification.</title>
        <authorList>
            <person name="Goeker M."/>
        </authorList>
    </citation>
    <scope>NUCLEOTIDE SEQUENCE [LARGE SCALE GENOMIC DNA]</scope>
    <source>
        <strain evidence="13 14">DSM 2132</strain>
    </source>
</reference>
<dbReference type="Proteomes" id="UP000295399">
    <property type="component" value="Unassembled WGS sequence"/>
</dbReference>
<evidence type="ECO:0000256" key="3">
    <source>
        <dbReference type="ARBA" id="ARBA00011209"/>
    </source>
</evidence>
<dbReference type="Pfam" id="PF05746">
    <property type="entry name" value="DALR_1"/>
    <property type="match status" value="1"/>
</dbReference>
<dbReference type="GO" id="GO:0005524">
    <property type="term" value="F:ATP binding"/>
    <property type="evidence" value="ECO:0007669"/>
    <property type="project" value="UniProtKB-UniRule"/>
</dbReference>
<dbReference type="GO" id="GO:0005829">
    <property type="term" value="C:cytosol"/>
    <property type="evidence" value="ECO:0007669"/>
    <property type="project" value="TreeGrafter"/>
</dbReference>
<comment type="subcellular location">
    <subcellularLocation>
        <location evidence="1 11">Cytoplasm</location>
    </subcellularLocation>
</comment>
<dbReference type="InterPro" id="IPR015944">
    <property type="entry name" value="Gly-tRNA-synth_bsu"/>
</dbReference>
<dbReference type="GO" id="GO:0004820">
    <property type="term" value="F:glycine-tRNA ligase activity"/>
    <property type="evidence" value="ECO:0007669"/>
    <property type="project" value="UniProtKB-UniRule"/>
</dbReference>
<evidence type="ECO:0000256" key="7">
    <source>
        <dbReference type="ARBA" id="ARBA00022840"/>
    </source>
</evidence>
<evidence type="ECO:0000256" key="8">
    <source>
        <dbReference type="ARBA" id="ARBA00022917"/>
    </source>
</evidence>
<evidence type="ECO:0000259" key="12">
    <source>
        <dbReference type="Pfam" id="PF05746"/>
    </source>
</evidence>
<dbReference type="PANTHER" id="PTHR30075">
    <property type="entry name" value="GLYCYL-TRNA SYNTHETASE"/>
    <property type="match status" value="1"/>
</dbReference>
<dbReference type="GO" id="GO:0006426">
    <property type="term" value="P:glycyl-tRNA aminoacylation"/>
    <property type="evidence" value="ECO:0007669"/>
    <property type="project" value="UniProtKB-UniRule"/>
</dbReference>
<dbReference type="InParanoid" id="A0A4R2P777"/>
<evidence type="ECO:0000256" key="2">
    <source>
        <dbReference type="ARBA" id="ARBA00008226"/>
    </source>
</evidence>
<keyword evidence="14" id="KW-1185">Reference proteome</keyword>
<dbReference type="PROSITE" id="PS50861">
    <property type="entry name" value="AA_TRNA_LIGASE_II_GLYAB"/>
    <property type="match status" value="1"/>
</dbReference>
<keyword evidence="9 11" id="KW-0030">Aminoacyl-tRNA synthetase</keyword>
<dbReference type="Gene3D" id="1.10.730.10">
    <property type="entry name" value="Isoleucyl-tRNA Synthetase, Domain 1"/>
    <property type="match status" value="1"/>
</dbReference>
<dbReference type="HAMAP" id="MF_00255">
    <property type="entry name" value="Gly_tRNA_synth_beta"/>
    <property type="match status" value="1"/>
</dbReference>
<keyword evidence="7 11" id="KW-0067">ATP-binding</keyword>
<dbReference type="InterPro" id="IPR008909">
    <property type="entry name" value="DALR_anticod-bd"/>
</dbReference>
<dbReference type="AlphaFoldDB" id="A0A4R2P777"/>
<organism evidence="13 14">
    <name type="scientific">Rhodothalassium salexigens DSM 2132</name>
    <dbReference type="NCBI Taxonomy" id="1188247"/>
    <lineage>
        <taxon>Bacteria</taxon>
        <taxon>Pseudomonadati</taxon>
        <taxon>Pseudomonadota</taxon>
        <taxon>Alphaproteobacteria</taxon>
        <taxon>Rhodothalassiales</taxon>
        <taxon>Rhodothalassiaceae</taxon>
        <taxon>Rhodothalassium</taxon>
    </lineage>
</organism>
<dbReference type="NCBIfam" id="TIGR00211">
    <property type="entry name" value="glyS"/>
    <property type="match status" value="1"/>
</dbReference>
<dbReference type="RefSeq" id="WP_132709411.1">
    <property type="nucleotide sequence ID" value="NZ_JACIGF010000013.1"/>
</dbReference>
<comment type="similarity">
    <text evidence="2 11">Belongs to the class-II aminoacyl-tRNA synthetase family.</text>
</comment>
<comment type="caution">
    <text evidence="13">The sequence shown here is derived from an EMBL/GenBank/DDBJ whole genome shotgun (WGS) entry which is preliminary data.</text>
</comment>
<proteinExistence type="inferred from homology"/>
<evidence type="ECO:0000256" key="4">
    <source>
        <dbReference type="ARBA" id="ARBA00022490"/>
    </source>
</evidence>
<evidence type="ECO:0000313" key="14">
    <source>
        <dbReference type="Proteomes" id="UP000295399"/>
    </source>
</evidence>
<gene>
    <name evidence="11" type="primary">glyS</name>
    <name evidence="13" type="ORF">EV659_11332</name>
</gene>
<dbReference type="FunCoup" id="A0A4R2P777">
    <property type="interactions" value="517"/>
</dbReference>
<evidence type="ECO:0000313" key="13">
    <source>
        <dbReference type="EMBL" id="TCP30779.1"/>
    </source>
</evidence>
<keyword evidence="8 11" id="KW-0648">Protein biosynthesis</keyword>
<comment type="catalytic activity">
    <reaction evidence="10 11">
        <text>tRNA(Gly) + glycine + ATP = glycyl-tRNA(Gly) + AMP + diphosphate</text>
        <dbReference type="Rhea" id="RHEA:16013"/>
        <dbReference type="Rhea" id="RHEA-COMP:9664"/>
        <dbReference type="Rhea" id="RHEA-COMP:9683"/>
        <dbReference type="ChEBI" id="CHEBI:30616"/>
        <dbReference type="ChEBI" id="CHEBI:33019"/>
        <dbReference type="ChEBI" id="CHEBI:57305"/>
        <dbReference type="ChEBI" id="CHEBI:78442"/>
        <dbReference type="ChEBI" id="CHEBI:78522"/>
        <dbReference type="ChEBI" id="CHEBI:456215"/>
        <dbReference type="EC" id="6.1.1.14"/>
    </reaction>
</comment>